<evidence type="ECO:0000313" key="10">
    <source>
        <dbReference type="Proteomes" id="UP001497623"/>
    </source>
</evidence>
<feature type="domain" description="HMG box" evidence="7">
    <location>
        <begin position="156"/>
        <end position="224"/>
    </location>
</feature>
<feature type="DNA-binding region" description="HMG box" evidence="5">
    <location>
        <begin position="156"/>
        <end position="224"/>
    </location>
</feature>
<keyword evidence="1" id="KW-0805">Transcription regulation</keyword>
<evidence type="ECO:0000313" key="9">
    <source>
        <dbReference type="EMBL" id="CAL4070406.1"/>
    </source>
</evidence>
<dbReference type="SMART" id="SM00398">
    <property type="entry name" value="HMG"/>
    <property type="match status" value="1"/>
</dbReference>
<dbReference type="PROSITE" id="PS50118">
    <property type="entry name" value="HMG_BOX_2"/>
    <property type="match status" value="1"/>
</dbReference>
<evidence type="ECO:0000256" key="3">
    <source>
        <dbReference type="ARBA" id="ARBA00023163"/>
    </source>
</evidence>
<feature type="compositionally biased region" description="Basic residues" evidence="6">
    <location>
        <begin position="105"/>
        <end position="119"/>
    </location>
</feature>
<feature type="compositionally biased region" description="Low complexity" evidence="6">
    <location>
        <begin position="367"/>
        <end position="391"/>
    </location>
</feature>
<dbReference type="PANTHER" id="PTHR10270">
    <property type="entry name" value="SOX TRANSCRIPTION FACTOR"/>
    <property type="match status" value="1"/>
</dbReference>
<dbReference type="GO" id="GO:0001228">
    <property type="term" value="F:DNA-binding transcription activator activity, RNA polymerase II-specific"/>
    <property type="evidence" value="ECO:0007669"/>
    <property type="project" value="TreeGrafter"/>
</dbReference>
<dbReference type="CDD" id="cd22032">
    <property type="entry name" value="HMG-box_SoxF"/>
    <property type="match status" value="1"/>
</dbReference>
<dbReference type="FunFam" id="1.10.30.10:FF:000008">
    <property type="entry name" value="transcription factor SOX-7"/>
    <property type="match status" value="1"/>
</dbReference>
<keyword evidence="4 5" id="KW-0539">Nucleus</keyword>
<organism evidence="9 10">
    <name type="scientific">Meganyctiphanes norvegica</name>
    <name type="common">Northern krill</name>
    <name type="synonym">Thysanopoda norvegica</name>
    <dbReference type="NCBI Taxonomy" id="48144"/>
    <lineage>
        <taxon>Eukaryota</taxon>
        <taxon>Metazoa</taxon>
        <taxon>Ecdysozoa</taxon>
        <taxon>Arthropoda</taxon>
        <taxon>Crustacea</taxon>
        <taxon>Multicrustacea</taxon>
        <taxon>Malacostraca</taxon>
        <taxon>Eumalacostraca</taxon>
        <taxon>Eucarida</taxon>
        <taxon>Euphausiacea</taxon>
        <taxon>Euphausiidae</taxon>
        <taxon>Meganyctiphanes</taxon>
    </lineage>
</organism>
<dbReference type="PANTHER" id="PTHR10270:SF317">
    <property type="entry name" value="TRANSCRIPTION FACTOR SOX-15-RELATED"/>
    <property type="match status" value="1"/>
</dbReference>
<evidence type="ECO:0000256" key="6">
    <source>
        <dbReference type="SAM" id="MobiDB-lite"/>
    </source>
</evidence>
<comment type="caution">
    <text evidence="9">The sequence shown here is derived from an EMBL/GenBank/DDBJ whole genome shotgun (WGS) entry which is preliminary data.</text>
</comment>
<dbReference type="GO" id="GO:0000978">
    <property type="term" value="F:RNA polymerase II cis-regulatory region sequence-specific DNA binding"/>
    <property type="evidence" value="ECO:0007669"/>
    <property type="project" value="TreeGrafter"/>
</dbReference>
<sequence length="632" mass="69141">MMMSTVGSECGVGGAGPGFGLPSVGVAASSPSHVTHLDYNDNLTPPLPPHAHLPDGALPPHFSPHHQGAGPGGTMGYPPTSLAGNATVQFFQQYHHQQQVMYQSHHQHLHHHHHHMHQHRQGDPYPGPGGLPRWDAPGGGPIRGPGSDKARREARIRRPMNAFMVWAKVERKKLADENPDLHNADLSKMLGKKWRALTPMERRPFVEEAERLRVKHMADHPEYKYRPRRRKQQQPKKPGGNGPPTPSIPHVVSSISNSSSITNRSSPSIITTKALMKEEGPVIPGGFLRDTLTGGLKGSPLPQLPFVTPPNLHTPESSPTCSPEPNWTLHHSGGPPLPLPPCSIAALPTPPESSPHDHDHLHISNPQHQHQQSHQLTEQQQQAISQQQQQQGEGGLRPTPRLLQYFSQQPGGAGQFHTNNGYPGGYIGSYPHTSTSSGYGYDYSSPHHQHHEAFYHQYDPQGFMHHPHSPYNHPAYSSPRSEVSTEGNPSNGACAGPENLTTVAPPHPQVLGSGDSVPASTEVFDDVDRSEFDRYLKGGPDRPTAVSAVQSGFTYTPPENSRYTQVGCVTPYGERTLTALIKEEPEDLAPQDDHAPRPHSCGSEHNALKIENNTSSLLSALADVRELYYEHT</sequence>
<keyword evidence="10" id="KW-1185">Reference proteome</keyword>
<dbReference type="InterPro" id="IPR050140">
    <property type="entry name" value="SRY-related_HMG-box_TF-like"/>
</dbReference>
<dbReference type="EMBL" id="CAXKWB010003807">
    <property type="protein sequence ID" value="CAL4070406.1"/>
    <property type="molecule type" value="Genomic_DNA"/>
</dbReference>
<evidence type="ECO:0000256" key="2">
    <source>
        <dbReference type="ARBA" id="ARBA00023125"/>
    </source>
</evidence>
<protein>
    <submittedName>
        <fullName evidence="9">Uncharacterized protein</fullName>
    </submittedName>
</protein>
<dbReference type="InterPro" id="IPR036910">
    <property type="entry name" value="HMG_box_dom_sf"/>
</dbReference>
<evidence type="ECO:0000259" key="8">
    <source>
        <dbReference type="PROSITE" id="PS51516"/>
    </source>
</evidence>
<feature type="region of interest" description="Disordered" evidence="6">
    <location>
        <begin position="217"/>
        <end position="265"/>
    </location>
</feature>
<dbReference type="PROSITE" id="PS51516">
    <property type="entry name" value="SOX_C"/>
    <property type="match status" value="1"/>
</dbReference>
<name>A0AAV2Q785_MEGNR</name>
<gene>
    <name evidence="9" type="ORF">MNOR_LOCUS8261</name>
</gene>
<evidence type="ECO:0000259" key="7">
    <source>
        <dbReference type="PROSITE" id="PS50118"/>
    </source>
</evidence>
<feature type="compositionally biased region" description="Polar residues" evidence="6">
    <location>
        <begin position="478"/>
        <end position="491"/>
    </location>
</feature>
<dbReference type="GO" id="GO:0030154">
    <property type="term" value="P:cell differentiation"/>
    <property type="evidence" value="ECO:0007669"/>
    <property type="project" value="TreeGrafter"/>
</dbReference>
<dbReference type="AlphaFoldDB" id="A0AAV2Q785"/>
<feature type="region of interest" description="Disordered" evidence="6">
    <location>
        <begin position="294"/>
        <end position="399"/>
    </location>
</feature>
<feature type="compositionally biased region" description="Low complexity" evidence="6">
    <location>
        <begin position="314"/>
        <end position="325"/>
    </location>
</feature>
<evidence type="ECO:0000256" key="1">
    <source>
        <dbReference type="ARBA" id="ARBA00023015"/>
    </source>
</evidence>
<feature type="region of interest" description="Disordered" evidence="6">
    <location>
        <begin position="105"/>
        <end position="152"/>
    </location>
</feature>
<proteinExistence type="predicted"/>
<dbReference type="SUPFAM" id="SSF47095">
    <property type="entry name" value="HMG-box"/>
    <property type="match status" value="1"/>
</dbReference>
<feature type="domain" description="Sox C-terminal" evidence="8">
    <location>
        <begin position="457"/>
        <end position="632"/>
    </location>
</feature>
<feature type="compositionally biased region" description="Low complexity" evidence="6">
    <location>
        <begin position="248"/>
        <end position="265"/>
    </location>
</feature>
<reference evidence="9 10" key="1">
    <citation type="submission" date="2024-05" db="EMBL/GenBank/DDBJ databases">
        <authorList>
            <person name="Wallberg A."/>
        </authorList>
    </citation>
    <scope>NUCLEOTIDE SEQUENCE [LARGE SCALE GENOMIC DNA]</scope>
</reference>
<keyword evidence="2 5" id="KW-0238">DNA-binding</keyword>
<dbReference type="Gene3D" id="1.10.30.10">
    <property type="entry name" value="High mobility group box domain"/>
    <property type="match status" value="1"/>
</dbReference>
<evidence type="ECO:0000256" key="5">
    <source>
        <dbReference type="PROSITE-ProRule" id="PRU00267"/>
    </source>
</evidence>
<dbReference type="GO" id="GO:0005634">
    <property type="term" value="C:nucleus"/>
    <property type="evidence" value="ECO:0007669"/>
    <property type="project" value="UniProtKB-UniRule"/>
</dbReference>
<dbReference type="Pfam" id="PF00505">
    <property type="entry name" value="HMG_box"/>
    <property type="match status" value="1"/>
</dbReference>
<keyword evidence="3" id="KW-0804">Transcription</keyword>
<dbReference type="Proteomes" id="UP001497623">
    <property type="component" value="Unassembled WGS sequence"/>
</dbReference>
<dbReference type="InterPro" id="IPR009071">
    <property type="entry name" value="HMG_box_dom"/>
</dbReference>
<accession>A0AAV2Q785</accession>
<feature type="region of interest" description="Disordered" evidence="6">
    <location>
        <begin position="474"/>
        <end position="521"/>
    </location>
</feature>
<dbReference type="InterPro" id="IPR021934">
    <property type="entry name" value="Sox_C"/>
</dbReference>
<evidence type="ECO:0000256" key="4">
    <source>
        <dbReference type="ARBA" id="ARBA00023242"/>
    </source>
</evidence>